<reference evidence="1 2" key="1">
    <citation type="submission" date="2014-04" db="EMBL/GenBank/DDBJ databases">
        <authorList>
            <consortium name="DOE Joint Genome Institute"/>
            <person name="Kuo A."/>
            <person name="Ruytinx J."/>
            <person name="Rineau F."/>
            <person name="Colpaert J."/>
            <person name="Kohler A."/>
            <person name="Nagy L.G."/>
            <person name="Floudas D."/>
            <person name="Copeland A."/>
            <person name="Barry K.W."/>
            <person name="Cichocki N."/>
            <person name="Veneault-Fourrey C."/>
            <person name="LaButti K."/>
            <person name="Lindquist E.A."/>
            <person name="Lipzen A."/>
            <person name="Lundell T."/>
            <person name="Morin E."/>
            <person name="Murat C."/>
            <person name="Sun H."/>
            <person name="Tunlid A."/>
            <person name="Henrissat B."/>
            <person name="Grigoriev I.V."/>
            <person name="Hibbett D.S."/>
            <person name="Martin F."/>
            <person name="Nordberg H.P."/>
            <person name="Cantor M.N."/>
            <person name="Hua S.X."/>
        </authorList>
    </citation>
    <scope>NUCLEOTIDE SEQUENCE [LARGE SCALE GENOMIC DNA]</scope>
    <source>
        <strain evidence="1 2">UH-Slu-Lm8-n1</strain>
    </source>
</reference>
<dbReference type="InParanoid" id="A0A0D0B286"/>
<dbReference type="HOGENOM" id="CLU_1653303_0_0_1"/>
<keyword evidence="2" id="KW-1185">Reference proteome</keyword>
<proteinExistence type="predicted"/>
<dbReference type="EMBL" id="KN835140">
    <property type="protein sequence ID" value="KIK48116.1"/>
    <property type="molecule type" value="Genomic_DNA"/>
</dbReference>
<protein>
    <submittedName>
        <fullName evidence="1">Uncharacterized protein</fullName>
    </submittedName>
</protein>
<reference evidence="2" key="2">
    <citation type="submission" date="2015-01" db="EMBL/GenBank/DDBJ databases">
        <title>Evolutionary Origins and Diversification of the Mycorrhizal Mutualists.</title>
        <authorList>
            <consortium name="DOE Joint Genome Institute"/>
            <consortium name="Mycorrhizal Genomics Consortium"/>
            <person name="Kohler A."/>
            <person name="Kuo A."/>
            <person name="Nagy L.G."/>
            <person name="Floudas D."/>
            <person name="Copeland A."/>
            <person name="Barry K.W."/>
            <person name="Cichocki N."/>
            <person name="Veneault-Fourrey C."/>
            <person name="LaButti K."/>
            <person name="Lindquist E.A."/>
            <person name="Lipzen A."/>
            <person name="Lundell T."/>
            <person name="Morin E."/>
            <person name="Murat C."/>
            <person name="Riley R."/>
            <person name="Ohm R."/>
            <person name="Sun H."/>
            <person name="Tunlid A."/>
            <person name="Henrissat B."/>
            <person name="Grigoriev I.V."/>
            <person name="Hibbett D.S."/>
            <person name="Martin F."/>
        </authorList>
    </citation>
    <scope>NUCLEOTIDE SEQUENCE [LARGE SCALE GENOMIC DNA]</scope>
    <source>
        <strain evidence="2">UH-Slu-Lm8-n1</strain>
    </source>
</reference>
<evidence type="ECO:0000313" key="1">
    <source>
        <dbReference type="EMBL" id="KIK48116.1"/>
    </source>
</evidence>
<accession>A0A0D0B286</accession>
<dbReference type="Proteomes" id="UP000054485">
    <property type="component" value="Unassembled WGS sequence"/>
</dbReference>
<organism evidence="1 2">
    <name type="scientific">Suillus luteus UH-Slu-Lm8-n1</name>
    <dbReference type="NCBI Taxonomy" id="930992"/>
    <lineage>
        <taxon>Eukaryota</taxon>
        <taxon>Fungi</taxon>
        <taxon>Dikarya</taxon>
        <taxon>Basidiomycota</taxon>
        <taxon>Agaricomycotina</taxon>
        <taxon>Agaricomycetes</taxon>
        <taxon>Agaricomycetidae</taxon>
        <taxon>Boletales</taxon>
        <taxon>Suillineae</taxon>
        <taxon>Suillaceae</taxon>
        <taxon>Suillus</taxon>
    </lineage>
</organism>
<dbReference type="AlphaFoldDB" id="A0A0D0B286"/>
<name>A0A0D0B286_9AGAM</name>
<sequence length="160" mass="17815">MAQRSAAQNGANLIQISHNSLSSHKVYVLFDLCIWRSLHHPAICLALPACLQAKQTAFVAKNACRIPAVAKDEALFAPPTLVATSRCGSINCSTKLKCHSNNVVVVRICARDLGHNTHNHAKEKQVDELALCPFKSLKKPRFTRQFFSFHSSRMDKDIDY</sequence>
<evidence type="ECO:0000313" key="2">
    <source>
        <dbReference type="Proteomes" id="UP000054485"/>
    </source>
</evidence>
<gene>
    <name evidence="1" type="ORF">CY34DRAFT_798482</name>
</gene>